<dbReference type="Proteomes" id="UP000648239">
    <property type="component" value="Unassembled WGS sequence"/>
</dbReference>
<dbReference type="GO" id="GO:0003677">
    <property type="term" value="F:DNA binding"/>
    <property type="evidence" value="ECO:0007669"/>
    <property type="project" value="InterPro"/>
</dbReference>
<evidence type="ECO:0000313" key="2">
    <source>
        <dbReference type="Proteomes" id="UP000648239"/>
    </source>
</evidence>
<reference evidence="1 2" key="1">
    <citation type="submission" date="2020-08" db="EMBL/GenBank/DDBJ databases">
        <title>Acidobacteriota in marine sediments use diverse sulfur dissimilation pathways.</title>
        <authorList>
            <person name="Wasmund K."/>
        </authorList>
    </citation>
    <scope>NUCLEOTIDE SEQUENCE [LARGE SCALE GENOMIC DNA]</scope>
    <source>
        <strain evidence="1">MAG AM4</strain>
    </source>
</reference>
<dbReference type="InterPro" id="IPR003477">
    <property type="entry name" value="PemK-like"/>
</dbReference>
<dbReference type="AlphaFoldDB" id="A0A8J7C1W6"/>
<dbReference type="PANTHER" id="PTHR33988:SF2">
    <property type="entry name" value="ENDORIBONUCLEASE MAZF"/>
    <property type="match status" value="1"/>
</dbReference>
<dbReference type="EMBL" id="JACXWD010000034">
    <property type="protein sequence ID" value="MBD3868535.1"/>
    <property type="molecule type" value="Genomic_DNA"/>
</dbReference>
<proteinExistence type="predicted"/>
<protein>
    <submittedName>
        <fullName evidence="1">Type II toxin-antitoxin system PemK/MazF family toxin</fullName>
    </submittedName>
</protein>
<dbReference type="GO" id="GO:0004521">
    <property type="term" value="F:RNA endonuclease activity"/>
    <property type="evidence" value="ECO:0007669"/>
    <property type="project" value="TreeGrafter"/>
</dbReference>
<dbReference type="SUPFAM" id="SSF50118">
    <property type="entry name" value="Cell growth inhibitor/plasmid maintenance toxic component"/>
    <property type="match status" value="1"/>
</dbReference>
<dbReference type="GO" id="GO:0006402">
    <property type="term" value="P:mRNA catabolic process"/>
    <property type="evidence" value="ECO:0007669"/>
    <property type="project" value="TreeGrafter"/>
</dbReference>
<dbReference type="Gene3D" id="2.30.30.110">
    <property type="match status" value="1"/>
</dbReference>
<dbReference type="GO" id="GO:0016075">
    <property type="term" value="P:rRNA catabolic process"/>
    <property type="evidence" value="ECO:0007669"/>
    <property type="project" value="TreeGrafter"/>
</dbReference>
<name>A0A8J7C1W6_9BACT</name>
<gene>
    <name evidence="1" type="ORF">IFK94_10470</name>
</gene>
<evidence type="ECO:0000313" key="1">
    <source>
        <dbReference type="EMBL" id="MBD3868535.1"/>
    </source>
</evidence>
<organism evidence="1 2">
    <name type="scientific">Candidatus Polarisedimenticola svalbardensis</name>
    <dbReference type="NCBI Taxonomy" id="2886004"/>
    <lineage>
        <taxon>Bacteria</taxon>
        <taxon>Pseudomonadati</taxon>
        <taxon>Acidobacteriota</taxon>
        <taxon>Candidatus Polarisedimenticolia</taxon>
        <taxon>Candidatus Polarisedimenticolales</taxon>
        <taxon>Candidatus Polarisedimenticolaceae</taxon>
        <taxon>Candidatus Polarisedimenticola</taxon>
    </lineage>
</organism>
<comment type="caution">
    <text evidence="1">The sequence shown here is derived from an EMBL/GenBank/DDBJ whole genome shotgun (WGS) entry which is preliminary data.</text>
</comment>
<dbReference type="InterPro" id="IPR011067">
    <property type="entry name" value="Plasmid_toxin/cell-grow_inhib"/>
</dbReference>
<dbReference type="PANTHER" id="PTHR33988">
    <property type="entry name" value="ENDORIBONUCLEASE MAZF-RELATED"/>
    <property type="match status" value="1"/>
</dbReference>
<dbReference type="Pfam" id="PF02452">
    <property type="entry name" value="PemK_toxin"/>
    <property type="match status" value="1"/>
</dbReference>
<accession>A0A8J7C1W6</accession>
<sequence length="108" mass="11814">MAGRVSRGEIWMYEFSRPDKRRPVLVLTRQEVIGFLNTVMVAPITSTLRGSPGEVTVGFAEGLKHDSAVNLDHVQTVQQNRLHKYVGSLSGEKMNEVCQALAIAAGCS</sequence>